<gene>
    <name evidence="2" type="ORF">HAX54_007116</name>
</gene>
<name>A0ABS8TCR1_DATST</name>
<dbReference type="EMBL" id="JACEIK010001365">
    <property type="protein sequence ID" value="MCD7468700.1"/>
    <property type="molecule type" value="Genomic_DNA"/>
</dbReference>
<sequence>MITRTGKWLVIDKKRSSHRRTRKEVKTQMAELQSDYSELQQEYEKVNNQHRSSWTSGWRKMKKSGLFNRKMVEDEAQEGKHRVKPGHRRQHQKAIHTLDIFTSKETDVHNNVPVMR</sequence>
<evidence type="ECO:0000256" key="1">
    <source>
        <dbReference type="SAM" id="Coils"/>
    </source>
</evidence>
<comment type="caution">
    <text evidence="2">The sequence shown here is derived from an EMBL/GenBank/DDBJ whole genome shotgun (WGS) entry which is preliminary data.</text>
</comment>
<organism evidence="2 3">
    <name type="scientific">Datura stramonium</name>
    <name type="common">Jimsonweed</name>
    <name type="synonym">Common thornapple</name>
    <dbReference type="NCBI Taxonomy" id="4076"/>
    <lineage>
        <taxon>Eukaryota</taxon>
        <taxon>Viridiplantae</taxon>
        <taxon>Streptophyta</taxon>
        <taxon>Embryophyta</taxon>
        <taxon>Tracheophyta</taxon>
        <taxon>Spermatophyta</taxon>
        <taxon>Magnoliopsida</taxon>
        <taxon>eudicotyledons</taxon>
        <taxon>Gunneridae</taxon>
        <taxon>Pentapetalae</taxon>
        <taxon>asterids</taxon>
        <taxon>lamiids</taxon>
        <taxon>Solanales</taxon>
        <taxon>Solanaceae</taxon>
        <taxon>Solanoideae</taxon>
        <taxon>Datureae</taxon>
        <taxon>Datura</taxon>
    </lineage>
</organism>
<feature type="coiled-coil region" evidence="1">
    <location>
        <begin position="15"/>
        <end position="49"/>
    </location>
</feature>
<proteinExistence type="predicted"/>
<accession>A0ABS8TCR1</accession>
<reference evidence="2 3" key="1">
    <citation type="journal article" date="2021" name="BMC Genomics">
        <title>Datura genome reveals duplications of psychoactive alkaloid biosynthetic genes and high mutation rate following tissue culture.</title>
        <authorList>
            <person name="Rajewski A."/>
            <person name="Carter-House D."/>
            <person name="Stajich J."/>
            <person name="Litt A."/>
        </authorList>
    </citation>
    <scope>NUCLEOTIDE SEQUENCE [LARGE SCALE GENOMIC DNA]</scope>
    <source>
        <strain evidence="2">AR-01</strain>
    </source>
</reference>
<evidence type="ECO:0000313" key="3">
    <source>
        <dbReference type="Proteomes" id="UP000823775"/>
    </source>
</evidence>
<protein>
    <submittedName>
        <fullName evidence="2">Uncharacterized protein</fullName>
    </submittedName>
</protein>
<dbReference type="Proteomes" id="UP000823775">
    <property type="component" value="Unassembled WGS sequence"/>
</dbReference>
<keyword evidence="3" id="KW-1185">Reference proteome</keyword>
<evidence type="ECO:0000313" key="2">
    <source>
        <dbReference type="EMBL" id="MCD7468700.1"/>
    </source>
</evidence>
<keyword evidence="1" id="KW-0175">Coiled coil</keyword>